<evidence type="ECO:0000313" key="5">
    <source>
        <dbReference type="EMBL" id="MDT8900870.1"/>
    </source>
</evidence>
<dbReference type="Pfam" id="PF13412">
    <property type="entry name" value="HTH_24"/>
    <property type="match status" value="1"/>
</dbReference>
<dbReference type="SMART" id="SM00344">
    <property type="entry name" value="HTH_ASNC"/>
    <property type="match status" value="1"/>
</dbReference>
<dbReference type="SUPFAM" id="SSF46785">
    <property type="entry name" value="Winged helix' DNA-binding domain"/>
    <property type="match status" value="1"/>
</dbReference>
<accession>A0ABU3NVM3</accession>
<dbReference type="PROSITE" id="PS50956">
    <property type="entry name" value="HTH_ASNC_2"/>
    <property type="match status" value="1"/>
</dbReference>
<keyword evidence="3" id="KW-0804">Transcription</keyword>
<keyword evidence="2" id="KW-0238">DNA-binding</keyword>
<evidence type="ECO:0000259" key="4">
    <source>
        <dbReference type="PROSITE" id="PS50956"/>
    </source>
</evidence>
<dbReference type="InterPro" id="IPR000485">
    <property type="entry name" value="AsnC-type_HTH_dom"/>
</dbReference>
<dbReference type="Pfam" id="PF01037">
    <property type="entry name" value="AsnC_trans_reg"/>
    <property type="match status" value="1"/>
</dbReference>
<dbReference type="InterPro" id="IPR036390">
    <property type="entry name" value="WH_DNA-bd_sf"/>
</dbReference>
<dbReference type="RefSeq" id="WP_413779402.1">
    <property type="nucleotide sequence ID" value="NZ_JAUOZS010000001.1"/>
</dbReference>
<dbReference type="InterPro" id="IPR019888">
    <property type="entry name" value="Tscrpt_reg_AsnC-like"/>
</dbReference>
<dbReference type="InterPro" id="IPR019887">
    <property type="entry name" value="Tscrpt_reg_AsnC/Lrp_C"/>
</dbReference>
<protein>
    <submittedName>
        <fullName evidence="5">Lrp/AsnC family transcriptional regulator</fullName>
    </submittedName>
</protein>
<dbReference type="Proteomes" id="UP001254848">
    <property type="component" value="Unassembled WGS sequence"/>
</dbReference>
<organism evidence="5 6">
    <name type="scientific">Anaeroselena agilis</name>
    <dbReference type="NCBI Taxonomy" id="3063788"/>
    <lineage>
        <taxon>Bacteria</taxon>
        <taxon>Bacillati</taxon>
        <taxon>Bacillota</taxon>
        <taxon>Negativicutes</taxon>
        <taxon>Acetonemataceae</taxon>
        <taxon>Anaeroselena</taxon>
    </lineage>
</organism>
<reference evidence="5 6" key="1">
    <citation type="submission" date="2023-07" db="EMBL/GenBank/DDBJ databases">
        <title>The novel representative of Negativicutes class, Anaeroselena agilis gen. nov. sp. nov.</title>
        <authorList>
            <person name="Prokofeva M.I."/>
            <person name="Elcheninov A.G."/>
            <person name="Klyukina A."/>
            <person name="Kublanov I.V."/>
            <person name="Frolov E.N."/>
            <person name="Podosokorskaya O.A."/>
        </authorList>
    </citation>
    <scope>NUCLEOTIDE SEQUENCE [LARGE SCALE GENOMIC DNA]</scope>
    <source>
        <strain evidence="5 6">4137-cl</strain>
    </source>
</reference>
<dbReference type="CDD" id="cd00090">
    <property type="entry name" value="HTH_ARSR"/>
    <property type="match status" value="1"/>
</dbReference>
<comment type="caution">
    <text evidence="5">The sequence shown here is derived from an EMBL/GenBank/DDBJ whole genome shotgun (WGS) entry which is preliminary data.</text>
</comment>
<dbReference type="InterPro" id="IPR019885">
    <property type="entry name" value="Tscrpt_reg_HTH_AsnC-type_CS"/>
</dbReference>
<evidence type="ECO:0000313" key="6">
    <source>
        <dbReference type="Proteomes" id="UP001254848"/>
    </source>
</evidence>
<evidence type="ECO:0000256" key="3">
    <source>
        <dbReference type="ARBA" id="ARBA00023163"/>
    </source>
</evidence>
<dbReference type="PROSITE" id="PS00519">
    <property type="entry name" value="HTH_ASNC_1"/>
    <property type="match status" value="1"/>
</dbReference>
<dbReference type="EMBL" id="JAUOZS010000001">
    <property type="protein sequence ID" value="MDT8900870.1"/>
    <property type="molecule type" value="Genomic_DNA"/>
</dbReference>
<feature type="domain" description="HTH asnC-type" evidence="4">
    <location>
        <begin position="1"/>
        <end position="62"/>
    </location>
</feature>
<sequence>MDNIDLRIIDILQTDGRITMKELGQRVGLTSPATIERVKKLEESGIIGGYRADIDIVKAGLPVKAFILVTIGGCAGDALINFCRNQARLLECHRLAGSASYLISVAVTDTAELEKLLDELAAFGRVETHLVLSTPFTAEKINLP</sequence>
<dbReference type="Gene3D" id="3.30.70.920">
    <property type="match status" value="1"/>
</dbReference>
<dbReference type="SUPFAM" id="SSF54909">
    <property type="entry name" value="Dimeric alpha+beta barrel"/>
    <property type="match status" value="1"/>
</dbReference>
<evidence type="ECO:0000256" key="1">
    <source>
        <dbReference type="ARBA" id="ARBA00023015"/>
    </source>
</evidence>
<dbReference type="PANTHER" id="PTHR30154:SF53">
    <property type="entry name" value="HTH-TYPE TRANSCRIPTIONAL REGULATOR LRPC"/>
    <property type="match status" value="1"/>
</dbReference>
<dbReference type="PRINTS" id="PR00033">
    <property type="entry name" value="HTHASNC"/>
</dbReference>
<dbReference type="InterPro" id="IPR036388">
    <property type="entry name" value="WH-like_DNA-bd_sf"/>
</dbReference>
<evidence type="ECO:0000256" key="2">
    <source>
        <dbReference type="ARBA" id="ARBA00023125"/>
    </source>
</evidence>
<keyword evidence="6" id="KW-1185">Reference proteome</keyword>
<dbReference type="InterPro" id="IPR011008">
    <property type="entry name" value="Dimeric_a/b-barrel"/>
</dbReference>
<dbReference type="InterPro" id="IPR011991">
    <property type="entry name" value="ArsR-like_HTH"/>
</dbReference>
<keyword evidence="1" id="KW-0805">Transcription regulation</keyword>
<gene>
    <name evidence="5" type="ORF">Q4T40_06435</name>
</gene>
<dbReference type="PANTHER" id="PTHR30154">
    <property type="entry name" value="LEUCINE-RESPONSIVE REGULATORY PROTEIN"/>
    <property type="match status" value="1"/>
</dbReference>
<name>A0ABU3NVM3_9FIRM</name>
<dbReference type="Gene3D" id="1.10.10.10">
    <property type="entry name" value="Winged helix-like DNA-binding domain superfamily/Winged helix DNA-binding domain"/>
    <property type="match status" value="1"/>
</dbReference>
<proteinExistence type="predicted"/>